<dbReference type="EMBL" id="CBTK010000070">
    <property type="protein sequence ID" value="CDH44338.1"/>
    <property type="molecule type" value="Genomic_DNA"/>
</dbReference>
<proteinExistence type="predicted"/>
<keyword evidence="2" id="KW-1185">Reference proteome</keyword>
<dbReference type="AlphaFoldDB" id="A0A7U7J1Z5"/>
<organism evidence="1 2">
    <name type="scientific">Candidatus Contendobacter odensis Run_B_J11</name>
    <dbReference type="NCBI Taxonomy" id="1400861"/>
    <lineage>
        <taxon>Bacteria</taxon>
        <taxon>Pseudomonadati</taxon>
        <taxon>Pseudomonadota</taxon>
        <taxon>Gammaproteobacteria</taxon>
        <taxon>Candidatus Competibacteraceae</taxon>
        <taxon>Candidatus Contendibacter</taxon>
    </lineage>
</organism>
<dbReference type="Proteomes" id="UP000019184">
    <property type="component" value="Unassembled WGS sequence"/>
</dbReference>
<reference evidence="1 2" key="1">
    <citation type="journal article" date="2014" name="ISME J.">
        <title>Candidatus Competibacter-lineage genomes retrieved from metagenomes reveal functional metabolic diversity.</title>
        <authorList>
            <person name="McIlroy S.J."/>
            <person name="Albertsen M."/>
            <person name="Andresen E.K."/>
            <person name="Saunders A.M."/>
            <person name="Kristiansen R."/>
            <person name="Stokholm-Bjerregaard M."/>
            <person name="Nielsen K.L."/>
            <person name="Nielsen P.H."/>
        </authorList>
    </citation>
    <scope>NUCLEOTIDE SEQUENCE [LARGE SCALE GENOMIC DNA]</scope>
    <source>
        <strain evidence="1 2">Run_B_J11</strain>
    </source>
</reference>
<gene>
    <name evidence="1" type="ORF">BN874_1610012</name>
</gene>
<name>A0A7U7J1Z5_9GAMM</name>
<protein>
    <submittedName>
        <fullName evidence="1">Uncharacterized protein</fullName>
    </submittedName>
</protein>
<evidence type="ECO:0000313" key="1">
    <source>
        <dbReference type="EMBL" id="CDH44338.1"/>
    </source>
</evidence>
<comment type="caution">
    <text evidence="1">The sequence shown here is derived from an EMBL/GenBank/DDBJ whole genome shotgun (WGS) entry which is preliminary data.</text>
</comment>
<sequence>MMEMVRMILLSGGSQQLIGMSGHQLTLFHILVPLISSRFQALLILVVWLSGVSPATKC</sequence>
<evidence type="ECO:0000313" key="2">
    <source>
        <dbReference type="Proteomes" id="UP000019184"/>
    </source>
</evidence>
<accession>A0A7U7J1Z5</accession>